<keyword evidence="2" id="KW-1185">Reference proteome</keyword>
<dbReference type="EMBL" id="CP028136">
    <property type="protein sequence ID" value="AVR45523.1"/>
    <property type="molecule type" value="Genomic_DNA"/>
</dbReference>
<proteinExistence type="predicted"/>
<dbReference type="OrthoDB" id="1438837at2"/>
<gene>
    <name evidence="1" type="ORF">C7S20_09735</name>
</gene>
<evidence type="ECO:0000313" key="1">
    <source>
        <dbReference type="EMBL" id="AVR45523.1"/>
    </source>
</evidence>
<dbReference type="KEGG" id="grs:C7S20_09735"/>
<organism evidence="1 2">
    <name type="scientific">Christiangramia fulva</name>
    <dbReference type="NCBI Taxonomy" id="2126553"/>
    <lineage>
        <taxon>Bacteria</taxon>
        <taxon>Pseudomonadati</taxon>
        <taxon>Bacteroidota</taxon>
        <taxon>Flavobacteriia</taxon>
        <taxon>Flavobacteriales</taxon>
        <taxon>Flavobacteriaceae</taxon>
        <taxon>Christiangramia</taxon>
    </lineage>
</organism>
<accession>A0A2R3Z5G5</accession>
<dbReference type="AlphaFoldDB" id="A0A2R3Z5G5"/>
<dbReference type="Proteomes" id="UP000241507">
    <property type="component" value="Chromosome"/>
</dbReference>
<protein>
    <submittedName>
        <fullName evidence="1">Uncharacterized protein</fullName>
    </submittedName>
</protein>
<name>A0A2R3Z5G5_9FLAO</name>
<evidence type="ECO:0000313" key="2">
    <source>
        <dbReference type="Proteomes" id="UP000241507"/>
    </source>
</evidence>
<dbReference type="RefSeq" id="WP_107012301.1">
    <property type="nucleotide sequence ID" value="NZ_CP028136.1"/>
</dbReference>
<reference evidence="2" key="1">
    <citation type="submission" date="2018-03" db="EMBL/GenBank/DDBJ databases">
        <title>Gramella fulva sp. nov., isolated from a dry surface of tidal flat.</title>
        <authorList>
            <person name="Hwang S.H."/>
            <person name="Hwang W.M."/>
            <person name="Kang K."/>
            <person name="Ahn T.-Y."/>
        </authorList>
    </citation>
    <scope>NUCLEOTIDE SEQUENCE [LARGE SCALE GENOMIC DNA]</scope>
    <source>
        <strain evidence="2">SH35</strain>
    </source>
</reference>
<sequence>MAAYFNTSQLKRSMQDLVREYIQECRECEELSQDCMDLIRHNFLAEFVVYNKEENAIEVGIEVSKEDDPYPQIKIYTIPLDEAERKIDHSFRKNHEDLEFYAKLLGKRKGLGADSVVVME</sequence>